<dbReference type="InterPro" id="IPR009534">
    <property type="entry name" value="DUF1153"/>
</dbReference>
<dbReference type="InterPro" id="IPR036388">
    <property type="entry name" value="WH-like_DNA-bd_sf"/>
</dbReference>
<dbReference type="GO" id="GO:0043565">
    <property type="term" value="F:sequence-specific DNA binding"/>
    <property type="evidence" value="ECO:0007669"/>
    <property type="project" value="InterPro"/>
</dbReference>
<evidence type="ECO:0008006" key="3">
    <source>
        <dbReference type="Google" id="ProtNLM"/>
    </source>
</evidence>
<proteinExistence type="predicted"/>
<dbReference type="RefSeq" id="WP_179407277.1">
    <property type="nucleotide sequence ID" value="NZ_BMGF01000002.1"/>
</dbReference>
<sequence>MSKIVYINRDAEIAAILPKSYRTRWTATRKAVVVEAIERGVLRVEEAMERYRLSLAELRSWTSEWGGQQPRERRAGRS</sequence>
<dbReference type="EMBL" id="JACBZF010000002">
    <property type="protein sequence ID" value="NYH95425.1"/>
    <property type="molecule type" value="Genomic_DNA"/>
</dbReference>
<name>A0A7Y9XVU8_9SPHN</name>
<protein>
    <recommendedName>
        <fullName evidence="3">Transposase</fullName>
    </recommendedName>
</protein>
<evidence type="ECO:0000313" key="1">
    <source>
        <dbReference type="EMBL" id="NYH95425.1"/>
    </source>
</evidence>
<dbReference type="AlphaFoldDB" id="A0A7Y9XVU8"/>
<organism evidence="1 2">
    <name type="scientific">Novosphingobium marinum</name>
    <dbReference type="NCBI Taxonomy" id="1514948"/>
    <lineage>
        <taxon>Bacteria</taxon>
        <taxon>Pseudomonadati</taxon>
        <taxon>Pseudomonadota</taxon>
        <taxon>Alphaproteobacteria</taxon>
        <taxon>Sphingomonadales</taxon>
        <taxon>Sphingomonadaceae</taxon>
        <taxon>Novosphingobium</taxon>
    </lineage>
</organism>
<dbReference type="Proteomes" id="UP000522081">
    <property type="component" value="Unassembled WGS sequence"/>
</dbReference>
<reference evidence="1 2" key="1">
    <citation type="submission" date="2020-07" db="EMBL/GenBank/DDBJ databases">
        <title>Genomic Encyclopedia of Type Strains, Phase IV (KMG-IV): sequencing the most valuable type-strain genomes for metagenomic binning, comparative biology and taxonomic classification.</title>
        <authorList>
            <person name="Goeker M."/>
        </authorList>
    </citation>
    <scope>NUCLEOTIDE SEQUENCE [LARGE SCALE GENOMIC DNA]</scope>
    <source>
        <strain evidence="1 2">DSM 29043</strain>
    </source>
</reference>
<keyword evidence="2" id="KW-1185">Reference proteome</keyword>
<dbReference type="Gene3D" id="1.10.10.10">
    <property type="entry name" value="Winged helix-like DNA-binding domain superfamily/Winged helix DNA-binding domain"/>
    <property type="match status" value="1"/>
</dbReference>
<dbReference type="Pfam" id="PF06627">
    <property type="entry name" value="DUF1153"/>
    <property type="match status" value="1"/>
</dbReference>
<dbReference type="SUPFAM" id="SSF48295">
    <property type="entry name" value="TrpR-like"/>
    <property type="match status" value="1"/>
</dbReference>
<gene>
    <name evidence="1" type="ORF">FHS75_001744</name>
</gene>
<comment type="caution">
    <text evidence="1">The sequence shown here is derived from an EMBL/GenBank/DDBJ whole genome shotgun (WGS) entry which is preliminary data.</text>
</comment>
<dbReference type="InterPro" id="IPR010921">
    <property type="entry name" value="Trp_repressor/repl_initiator"/>
</dbReference>
<accession>A0A7Y9XVU8</accession>
<evidence type="ECO:0000313" key="2">
    <source>
        <dbReference type="Proteomes" id="UP000522081"/>
    </source>
</evidence>